<keyword evidence="4 9" id="KW-0479">Metal-binding</keyword>
<evidence type="ECO:0000256" key="3">
    <source>
        <dbReference type="ARBA" id="ARBA00022722"/>
    </source>
</evidence>
<keyword evidence="7 9" id="KW-0460">Magnesium</keyword>
<keyword evidence="6 9" id="KW-0378">Hydrolase</keyword>
<evidence type="ECO:0000256" key="1">
    <source>
        <dbReference type="ARBA" id="ARBA00001946"/>
    </source>
</evidence>
<evidence type="ECO:0000313" key="10">
    <source>
        <dbReference type="EMBL" id="MDH4905115.1"/>
    </source>
</evidence>
<comment type="similarity">
    <text evidence="2 9">Belongs to the CRISPR-associated endoribonuclease Cas2 protein family.</text>
</comment>
<keyword evidence="11" id="KW-1185">Reference proteome</keyword>
<keyword evidence="8 9" id="KW-0051">Antiviral defense</keyword>
<evidence type="ECO:0000256" key="5">
    <source>
        <dbReference type="ARBA" id="ARBA00022759"/>
    </source>
</evidence>
<dbReference type="SUPFAM" id="SSF143430">
    <property type="entry name" value="TTP0101/SSO1404-like"/>
    <property type="match status" value="1"/>
</dbReference>
<dbReference type="GO" id="GO:0004519">
    <property type="term" value="F:endonuclease activity"/>
    <property type="evidence" value="ECO:0007669"/>
    <property type="project" value="UniProtKB-KW"/>
</dbReference>
<dbReference type="Proteomes" id="UP001243298">
    <property type="component" value="Unassembled WGS sequence"/>
</dbReference>
<dbReference type="HAMAP" id="MF_01471">
    <property type="entry name" value="Cas2"/>
    <property type="match status" value="1"/>
</dbReference>
<name>A0ABT6ITF0_9GAMM</name>
<reference evidence="10 11" key="1">
    <citation type="submission" date="2017-11" db="EMBL/GenBank/DDBJ databases">
        <title>Whole genome sequencing of Psychrobacter pocilloporae S6-60T(=JCM 31058T=LMG 29157T).</title>
        <authorList>
            <person name="Das S.K."/>
        </authorList>
    </citation>
    <scope>NUCLEOTIDE SEQUENCE [LARGE SCALE GENOMIC DNA]</scope>
    <source>
        <strain evidence="10 11">S6-60</strain>
    </source>
</reference>
<dbReference type="NCBIfam" id="TIGR01573">
    <property type="entry name" value="cas2"/>
    <property type="match status" value="1"/>
</dbReference>
<accession>A0ABT6ITF0</accession>
<comment type="function">
    <text evidence="9">CRISPR (clustered regularly interspaced short palindromic repeat), is an adaptive immune system that provides protection against mobile genetic elements (viruses, transposable elements and conjugative plasmids). CRISPR clusters contain sequences complementary to antecedent mobile elements and target invading nucleic acids. CRISPR clusters are transcribed and processed into CRISPR RNA (crRNA). Functions as a ssRNA-specific endoribonuclease. Involved in the integration of spacer DNA into the CRISPR cassette.</text>
</comment>
<comment type="caution">
    <text evidence="10">The sequence shown here is derived from an EMBL/GenBank/DDBJ whole genome shotgun (WGS) entry which is preliminary data.</text>
</comment>
<organism evidence="10 11">
    <name type="scientific">Psychrobacter pocilloporae</name>
    <dbReference type="NCBI Taxonomy" id="1775882"/>
    <lineage>
        <taxon>Bacteria</taxon>
        <taxon>Pseudomonadati</taxon>
        <taxon>Pseudomonadota</taxon>
        <taxon>Gammaproteobacteria</taxon>
        <taxon>Moraxellales</taxon>
        <taxon>Moraxellaceae</taxon>
        <taxon>Psychrobacter</taxon>
    </lineage>
</organism>
<dbReference type="InterPro" id="IPR021127">
    <property type="entry name" value="CRISPR_associated_Cas2"/>
</dbReference>
<gene>
    <name evidence="9 10" type="primary">cas2</name>
    <name evidence="10" type="ORF">CUR83_08615</name>
</gene>
<evidence type="ECO:0000256" key="8">
    <source>
        <dbReference type="ARBA" id="ARBA00023118"/>
    </source>
</evidence>
<dbReference type="PANTHER" id="PTHR34405">
    <property type="entry name" value="CRISPR-ASSOCIATED ENDORIBONUCLEASE CAS2"/>
    <property type="match status" value="1"/>
</dbReference>
<evidence type="ECO:0000256" key="2">
    <source>
        <dbReference type="ARBA" id="ARBA00009959"/>
    </source>
</evidence>
<dbReference type="CDD" id="cd09725">
    <property type="entry name" value="Cas2_I_II_III"/>
    <property type="match status" value="1"/>
</dbReference>
<evidence type="ECO:0000313" key="11">
    <source>
        <dbReference type="Proteomes" id="UP001243298"/>
    </source>
</evidence>
<dbReference type="Pfam" id="PF09827">
    <property type="entry name" value="CRISPR_Cas2"/>
    <property type="match status" value="1"/>
</dbReference>
<dbReference type="EC" id="3.1.-.-" evidence="9"/>
<evidence type="ECO:0000256" key="6">
    <source>
        <dbReference type="ARBA" id="ARBA00022801"/>
    </source>
</evidence>
<proteinExistence type="inferred from homology"/>
<comment type="subunit">
    <text evidence="9">Homodimer, forms a heterotetramer with a Cas1 homodimer.</text>
</comment>
<dbReference type="PANTHER" id="PTHR34405:SF3">
    <property type="entry name" value="CRISPR-ASSOCIATED ENDORIBONUCLEASE CAS2 3"/>
    <property type="match status" value="1"/>
</dbReference>
<feature type="binding site" evidence="9">
    <location>
        <position position="34"/>
    </location>
    <ligand>
        <name>Mg(2+)</name>
        <dbReference type="ChEBI" id="CHEBI:18420"/>
        <note>catalytic</note>
    </ligand>
</feature>
<sequence length="119" mass="13954">MAIRIRAWILSLILSLTIGSDMTMKKTCFIIAYDISEKKRLQRLQRLVSNQFLQLQYSVYYGSMTHQAMDRFIIAIQKIIHKDDDDVRIYEVEPLENAFVIGKRCDDIMMFSDIGEITL</sequence>
<keyword evidence="3 9" id="KW-0540">Nuclease</keyword>
<protein>
    <recommendedName>
        <fullName evidence="9">CRISPR-associated endoribonuclease Cas2</fullName>
        <ecNumber evidence="9">3.1.-.-</ecNumber>
    </recommendedName>
</protein>
<evidence type="ECO:0000256" key="7">
    <source>
        <dbReference type="ARBA" id="ARBA00022842"/>
    </source>
</evidence>
<evidence type="ECO:0000256" key="9">
    <source>
        <dbReference type="HAMAP-Rule" id="MF_01471"/>
    </source>
</evidence>
<comment type="cofactor">
    <cofactor evidence="1 9">
        <name>Mg(2+)</name>
        <dbReference type="ChEBI" id="CHEBI:18420"/>
    </cofactor>
</comment>
<dbReference type="InterPro" id="IPR019199">
    <property type="entry name" value="Virulence_VapD/CRISPR_Cas2"/>
</dbReference>
<dbReference type="Gene3D" id="3.30.70.240">
    <property type="match status" value="1"/>
</dbReference>
<keyword evidence="5 9" id="KW-0255">Endonuclease</keyword>
<evidence type="ECO:0000256" key="4">
    <source>
        <dbReference type="ARBA" id="ARBA00022723"/>
    </source>
</evidence>
<dbReference type="EMBL" id="PGFT01000001">
    <property type="protein sequence ID" value="MDH4905115.1"/>
    <property type="molecule type" value="Genomic_DNA"/>
</dbReference>